<accession>L0P1S8</accession>
<evidence type="ECO:0000313" key="2">
    <source>
        <dbReference type="EMBL" id="CCI55424.1"/>
    </source>
</evidence>
<proteinExistence type="predicted"/>
<feature type="signal peptide" evidence="1">
    <location>
        <begin position="1"/>
        <end position="26"/>
    </location>
</feature>
<sequence length="183" mass="20179">MALHRCPPPPVVLGLLLLSSAPMSSTSPFPSVANTTILLCCANVIYSTTTRHGKHLPIKLGYNVKEKLLDRHAMLQTPSLTFRGWRARNLGTPLEYPRKWMTTAESGVFALSHRGKFASHAHTPRRVADPTLGHSLARYKIRLDTIVSRRVTTAANAMSMAESRGPSNMIKDAAFVSIFVLYP</sequence>
<evidence type="ECO:0000256" key="1">
    <source>
        <dbReference type="SAM" id="SignalP"/>
    </source>
</evidence>
<dbReference type="EMBL" id="FO203444">
    <property type="protein sequence ID" value="CCI55424.1"/>
    <property type="molecule type" value="Genomic_DNA"/>
</dbReference>
<reference evidence="2" key="1">
    <citation type="submission" date="2012-05" db="EMBL/GenBank/DDBJ databases">
        <authorList>
            <person name="Han B."/>
            <person name="Lu Y."/>
            <person name="Feng Q."/>
            <person name="Zhao Q."/>
            <person name="Lu T.T."/>
            <person name="Li Y."/>
            <person name="Liu K.Y."/>
            <person name="Huang X.H."/>
            <person name="Fan D.L."/>
            <person name="Weng Q.J."/>
            <person name="Zhang L."/>
            <person name="Lu Y.Q."/>
            <person name="Guo Y.L."/>
            <person name="Li W.J."/>
            <person name="Zhou C.C."/>
            <person name="Lu H.Y."/>
            <person name="Huang T."/>
            <person name="Zhu C.R."/>
            <person name="Zhao Y."/>
            <person name="Hu T."/>
            <person name="Yao N."/>
        </authorList>
    </citation>
    <scope>NUCLEOTIDE SEQUENCE</scope>
</reference>
<feature type="chain" id="PRO_5003946932" evidence="1">
    <location>
        <begin position="27"/>
        <end position="183"/>
    </location>
</feature>
<protein>
    <submittedName>
        <fullName evidence="2">PH01B031C15.7 protein</fullName>
    </submittedName>
</protein>
<gene>
    <name evidence="2" type="primary">PH01B031C15.7</name>
</gene>
<name>L0P1S8_PHYED</name>
<dbReference type="AlphaFoldDB" id="L0P1S8"/>
<organism evidence="2">
    <name type="scientific">Phyllostachys edulis</name>
    <name type="common">Tortoise shell bamboo</name>
    <name type="synonym">Bambusa edulis</name>
    <dbReference type="NCBI Taxonomy" id="38705"/>
    <lineage>
        <taxon>Eukaryota</taxon>
        <taxon>Viridiplantae</taxon>
        <taxon>Streptophyta</taxon>
        <taxon>Embryophyta</taxon>
        <taxon>Tracheophyta</taxon>
        <taxon>Spermatophyta</taxon>
        <taxon>Magnoliopsida</taxon>
        <taxon>Liliopsida</taxon>
        <taxon>Poales</taxon>
        <taxon>Poaceae</taxon>
        <taxon>BOP clade</taxon>
        <taxon>Bambusoideae</taxon>
        <taxon>Arundinarodae</taxon>
        <taxon>Arundinarieae</taxon>
        <taxon>Arundinariinae</taxon>
        <taxon>Phyllostachys</taxon>
    </lineage>
</organism>
<keyword evidence="1" id="KW-0732">Signal</keyword>